<keyword evidence="12" id="KW-1185">Reference proteome</keyword>
<dbReference type="SUPFAM" id="SSF140984">
    <property type="entry name" value="PTPA-like"/>
    <property type="match status" value="1"/>
</dbReference>
<evidence type="ECO:0000256" key="1">
    <source>
        <dbReference type="ARBA" id="ARBA00000971"/>
    </source>
</evidence>
<evidence type="ECO:0000256" key="10">
    <source>
        <dbReference type="SAM" id="MobiDB-lite"/>
    </source>
</evidence>
<dbReference type="GO" id="GO:0000159">
    <property type="term" value="C:protein phosphatase type 2A complex"/>
    <property type="evidence" value="ECO:0007669"/>
    <property type="project" value="TreeGrafter"/>
</dbReference>
<evidence type="ECO:0000256" key="8">
    <source>
        <dbReference type="ARBA" id="ARBA00023242"/>
    </source>
</evidence>
<gene>
    <name evidence="11" type="ORF">C5L36_0C00940</name>
</gene>
<evidence type="ECO:0000256" key="6">
    <source>
        <dbReference type="ARBA" id="ARBA00023110"/>
    </source>
</evidence>
<dbReference type="EMBL" id="CP028775">
    <property type="protein sequence ID" value="AWU76151.1"/>
    <property type="molecule type" value="Genomic_DNA"/>
</dbReference>
<dbReference type="Pfam" id="PF03095">
    <property type="entry name" value="PTPA"/>
    <property type="match status" value="1"/>
</dbReference>
<dbReference type="GeneID" id="40383946"/>
<keyword evidence="6 9" id="KW-0697">Rotamase</keyword>
<dbReference type="KEGG" id="pkz:C5L36_0C00940"/>
<dbReference type="CDD" id="cd04087">
    <property type="entry name" value="PTPA"/>
    <property type="match status" value="1"/>
</dbReference>
<evidence type="ECO:0000256" key="4">
    <source>
        <dbReference type="ARBA" id="ARBA00011019"/>
    </source>
</evidence>
<dbReference type="EC" id="5.2.1.8" evidence="9"/>
<evidence type="ECO:0000313" key="11">
    <source>
        <dbReference type="EMBL" id="AWU76151.1"/>
    </source>
</evidence>
<evidence type="ECO:0000256" key="2">
    <source>
        <dbReference type="ARBA" id="ARBA00004123"/>
    </source>
</evidence>
<dbReference type="PIRSF" id="PIRSF016325">
    <property type="entry name" value="Phstyr_phstse_ac"/>
    <property type="match status" value="1"/>
</dbReference>
<evidence type="ECO:0000313" key="12">
    <source>
        <dbReference type="Proteomes" id="UP000249293"/>
    </source>
</evidence>
<proteinExistence type="inferred from homology"/>
<dbReference type="Gene3D" id="1.20.120.1150">
    <property type="match status" value="1"/>
</dbReference>
<keyword evidence="7 9" id="KW-0413">Isomerase</keyword>
<comment type="catalytic activity">
    <reaction evidence="1 9">
        <text>[protein]-peptidylproline (omega=180) = [protein]-peptidylproline (omega=0)</text>
        <dbReference type="Rhea" id="RHEA:16237"/>
        <dbReference type="Rhea" id="RHEA-COMP:10747"/>
        <dbReference type="Rhea" id="RHEA-COMP:10748"/>
        <dbReference type="ChEBI" id="CHEBI:83833"/>
        <dbReference type="ChEBI" id="CHEBI:83834"/>
        <dbReference type="EC" id="5.2.1.8"/>
    </reaction>
</comment>
<keyword evidence="5 9" id="KW-0963">Cytoplasm</keyword>
<dbReference type="AlphaFoldDB" id="A0A2U9R4K6"/>
<dbReference type="GO" id="GO:0003755">
    <property type="term" value="F:peptidyl-prolyl cis-trans isomerase activity"/>
    <property type="evidence" value="ECO:0007669"/>
    <property type="project" value="UniProtKB-KW"/>
</dbReference>
<dbReference type="GO" id="GO:0008160">
    <property type="term" value="F:protein tyrosine phosphatase activator activity"/>
    <property type="evidence" value="ECO:0007669"/>
    <property type="project" value="TreeGrafter"/>
</dbReference>
<evidence type="ECO:0000256" key="7">
    <source>
        <dbReference type="ARBA" id="ARBA00023235"/>
    </source>
</evidence>
<comment type="subcellular location">
    <subcellularLocation>
        <location evidence="3 9">Cytoplasm</location>
    </subcellularLocation>
    <subcellularLocation>
        <location evidence="2">Nucleus</location>
    </subcellularLocation>
</comment>
<reference evidence="11 12" key="1">
    <citation type="submission" date="2018-06" db="EMBL/GenBank/DDBJ databases">
        <title>Population genomics shows no distinction between pathogenic Candida krusei and environmental Pichia kudriavzevii: One species, four names.</title>
        <authorList>
            <person name="Douglass A.P."/>
            <person name="Offei B."/>
            <person name="Braun-Galleani S."/>
            <person name="Coughlan A.Y."/>
            <person name="Martos A."/>
            <person name="Ortiz-Merino R.A."/>
            <person name="Byrne K.P."/>
            <person name="Wolfe K.H."/>
        </authorList>
    </citation>
    <scope>NUCLEOTIDE SEQUENCE [LARGE SCALE GENOMIC DNA]</scope>
    <source>
        <strain evidence="11 12">CBS573</strain>
    </source>
</reference>
<dbReference type="InterPro" id="IPR004327">
    <property type="entry name" value="Phstyr_phstse_ac"/>
</dbReference>
<evidence type="ECO:0000256" key="5">
    <source>
        <dbReference type="ARBA" id="ARBA00022490"/>
    </source>
</evidence>
<dbReference type="GO" id="GO:0005634">
    <property type="term" value="C:nucleus"/>
    <property type="evidence" value="ECO:0007669"/>
    <property type="project" value="UniProtKB-SubCell"/>
</dbReference>
<dbReference type="InterPro" id="IPR037218">
    <property type="entry name" value="PTPA_sf"/>
</dbReference>
<feature type="region of interest" description="Disordered" evidence="10">
    <location>
        <begin position="423"/>
        <end position="451"/>
    </location>
</feature>
<dbReference type="RefSeq" id="XP_029321628.1">
    <property type="nucleotide sequence ID" value="XM_029465768.1"/>
</dbReference>
<dbReference type="STRING" id="4909.A0A2U9R4K6"/>
<protein>
    <recommendedName>
        <fullName evidence="9">Serine/threonine-protein phosphatase 2A activator</fullName>
        <ecNumber evidence="9">5.2.1.8</ecNumber>
    </recommendedName>
    <alternativeName>
        <fullName evidence="9">Phosphotyrosyl phosphatase activator</fullName>
    </alternativeName>
</protein>
<dbReference type="Proteomes" id="UP000249293">
    <property type="component" value="Chromosome 3"/>
</dbReference>
<comment type="function">
    <text evidence="9">PPIases accelerate the folding of proteins. It catalyzes the cis-trans isomerization of proline imidic peptide bonds in oligopeptides.</text>
</comment>
<keyword evidence="8" id="KW-0539">Nucleus</keyword>
<accession>A0A2U9R4K6</accession>
<dbReference type="GO" id="GO:0005737">
    <property type="term" value="C:cytoplasm"/>
    <property type="evidence" value="ECO:0007669"/>
    <property type="project" value="UniProtKB-SubCell"/>
</dbReference>
<dbReference type="PANTHER" id="PTHR10012">
    <property type="entry name" value="SERINE/THREONINE-PROTEIN PHOSPHATASE 2A REGULATORY SUBUNIT B"/>
    <property type="match status" value="1"/>
</dbReference>
<dbReference type="InterPro" id="IPR043170">
    <property type="entry name" value="PTPA_C_lid"/>
</dbReference>
<feature type="compositionally biased region" description="Polar residues" evidence="10">
    <location>
        <begin position="429"/>
        <end position="451"/>
    </location>
</feature>
<evidence type="ECO:0000256" key="9">
    <source>
        <dbReference type="RuleBase" id="RU361210"/>
    </source>
</evidence>
<name>A0A2U9R4K6_PICKU</name>
<dbReference type="OrthoDB" id="16120at2759"/>
<sequence length="451" mass="51489">MTETPMLPLFNPLDKDLSIKWKKPEKKIFSSVDIPFFQKSRAIANINGIVSLICTKVSATNVPDDALESKYVEFEKKNSHITNTNQQKNYSLPPKFVKELPLGLVSQAIVQILDELKNIMSDTPPINGPKRYGNLAYSQWFKKVDLEIDRILDDTVGKLIHTLNYTGFKDELRYYIMGSFGSYIRLDYGTGHELSYIAFLGCLTMIGIIDREKFTGSEWLFVLAKYYDLIKALILRYTLEPAGSHGVWGLDDHFHLIYVFGACQLVNFKEIGNDKFDMNEERAKILNFRMGVTPSSTTNPETLKNLRLKNLFFNAISFIKLVKTGPFNEHSPILYEISATRSWEKVARGTLRMYYGEVLSKHPVVQHFYFGGVFYPWEDLQGNELPSSGSDEEDYEDGKSHIDKSDAIVATTKTGMTIRNDRKLDNNTRFHMNGHNQNRFPMGSSGASSKR</sequence>
<dbReference type="PANTHER" id="PTHR10012:SF3">
    <property type="entry name" value="SERINE_THREONINE-PROTEIN PHOSPHATASE 2A ACTIVATOR 1"/>
    <property type="match status" value="1"/>
</dbReference>
<comment type="similarity">
    <text evidence="4 9">Belongs to the PTPA-type PPIase family.</text>
</comment>
<organism evidence="11 12">
    <name type="scientific">Pichia kudriavzevii</name>
    <name type="common">Yeast</name>
    <name type="synonym">Issatchenkia orientalis</name>
    <dbReference type="NCBI Taxonomy" id="4909"/>
    <lineage>
        <taxon>Eukaryota</taxon>
        <taxon>Fungi</taxon>
        <taxon>Dikarya</taxon>
        <taxon>Ascomycota</taxon>
        <taxon>Saccharomycotina</taxon>
        <taxon>Pichiomycetes</taxon>
        <taxon>Pichiales</taxon>
        <taxon>Pichiaceae</taxon>
        <taxon>Pichia</taxon>
    </lineage>
</organism>
<dbReference type="GO" id="GO:0007052">
    <property type="term" value="P:mitotic spindle organization"/>
    <property type="evidence" value="ECO:0007669"/>
    <property type="project" value="TreeGrafter"/>
</dbReference>
<evidence type="ECO:0000256" key="3">
    <source>
        <dbReference type="ARBA" id="ARBA00004496"/>
    </source>
</evidence>
<dbReference type="VEuPathDB" id="FungiDB:C5L36_0C00940"/>